<name>A0A0K6IH64_9GAMM</name>
<dbReference type="InterPro" id="IPR013767">
    <property type="entry name" value="PAS_fold"/>
</dbReference>
<evidence type="ECO:0000259" key="1">
    <source>
        <dbReference type="PROSITE" id="PS50112"/>
    </source>
</evidence>
<protein>
    <submittedName>
        <fullName evidence="2">PAS domain S-box</fullName>
    </submittedName>
</protein>
<dbReference type="Gene3D" id="3.30.450.20">
    <property type="entry name" value="PAS domain"/>
    <property type="match status" value="1"/>
</dbReference>
<evidence type="ECO:0000313" key="3">
    <source>
        <dbReference type="Proteomes" id="UP000182769"/>
    </source>
</evidence>
<proteinExistence type="predicted"/>
<dbReference type="EMBL" id="CYHG01000001">
    <property type="protein sequence ID" value="CUB02642.1"/>
    <property type="molecule type" value="Genomic_DNA"/>
</dbReference>
<gene>
    <name evidence="2" type="ORF">Ga0061065_101482</name>
</gene>
<dbReference type="InterPro" id="IPR035965">
    <property type="entry name" value="PAS-like_dom_sf"/>
</dbReference>
<accession>A0A0K6IH64</accession>
<dbReference type="AlphaFoldDB" id="A0A0K6IH64"/>
<dbReference type="STRING" id="1137284.GCA_001418205_00484"/>
<dbReference type="Pfam" id="PF00989">
    <property type="entry name" value="PAS"/>
    <property type="match status" value="1"/>
</dbReference>
<organism evidence="2 3">
    <name type="scientific">Marinomonas fungiae</name>
    <dbReference type="NCBI Taxonomy" id="1137284"/>
    <lineage>
        <taxon>Bacteria</taxon>
        <taxon>Pseudomonadati</taxon>
        <taxon>Pseudomonadota</taxon>
        <taxon>Gammaproteobacteria</taxon>
        <taxon>Oceanospirillales</taxon>
        <taxon>Oceanospirillaceae</taxon>
        <taxon>Marinomonas</taxon>
    </lineage>
</organism>
<feature type="domain" description="PAS" evidence="1">
    <location>
        <begin position="42"/>
        <end position="93"/>
    </location>
</feature>
<dbReference type="GO" id="GO:0006355">
    <property type="term" value="P:regulation of DNA-templated transcription"/>
    <property type="evidence" value="ECO:0007669"/>
    <property type="project" value="InterPro"/>
</dbReference>
<dbReference type="PROSITE" id="PS50112">
    <property type="entry name" value="PAS"/>
    <property type="match status" value="1"/>
</dbReference>
<dbReference type="NCBIfam" id="TIGR00229">
    <property type="entry name" value="sensory_box"/>
    <property type="match status" value="1"/>
</dbReference>
<dbReference type="SUPFAM" id="SSF55785">
    <property type="entry name" value="PYP-like sensor domain (PAS domain)"/>
    <property type="match status" value="1"/>
</dbReference>
<dbReference type="InterPro" id="IPR000014">
    <property type="entry name" value="PAS"/>
</dbReference>
<keyword evidence="3" id="KW-1185">Reference proteome</keyword>
<reference evidence="3" key="1">
    <citation type="submission" date="2015-08" db="EMBL/GenBank/DDBJ databases">
        <authorList>
            <person name="Varghese N."/>
        </authorList>
    </citation>
    <scope>NUCLEOTIDE SEQUENCE [LARGE SCALE GENOMIC DNA]</scope>
    <source>
        <strain evidence="3">JCM 18476</strain>
    </source>
</reference>
<sequence>MPALKLNRSFPAKGKIMYNDQTAALEVEVMLKDDDLIVSKTDKKGKITYANRSFMKISGYSEKMLLGEPHNLIRHSDMPRGAYRLMWKMLQNGEEFFAFVKNRCIDGRYYWVFANVTVDLDAHGEVQGYFSVRRKPPRSALPTCEALYRQMRDIEARYPGNDGVNRSMNWLLEYVEALAPSFNEAMITLYQQGN</sequence>
<dbReference type="CDD" id="cd00130">
    <property type="entry name" value="PAS"/>
    <property type="match status" value="1"/>
</dbReference>
<evidence type="ECO:0000313" key="2">
    <source>
        <dbReference type="EMBL" id="CUB02642.1"/>
    </source>
</evidence>
<dbReference type="Proteomes" id="UP000182769">
    <property type="component" value="Unassembled WGS sequence"/>
</dbReference>